<dbReference type="EMBL" id="KZ679130">
    <property type="protein sequence ID" value="PTB77600.1"/>
    <property type="molecule type" value="Genomic_DNA"/>
</dbReference>
<keyword evidence="3" id="KW-1185">Reference proteome</keyword>
<evidence type="ECO:0000313" key="3">
    <source>
        <dbReference type="Proteomes" id="UP000240760"/>
    </source>
</evidence>
<proteinExistence type="predicted"/>
<feature type="region of interest" description="Disordered" evidence="1">
    <location>
        <begin position="25"/>
        <end position="45"/>
    </location>
</feature>
<name>A0A2T4C7Q6_TRILO</name>
<evidence type="ECO:0000256" key="1">
    <source>
        <dbReference type="SAM" id="MobiDB-lite"/>
    </source>
</evidence>
<organism evidence="2 3">
    <name type="scientific">Trichoderma longibrachiatum ATCC 18648</name>
    <dbReference type="NCBI Taxonomy" id="983965"/>
    <lineage>
        <taxon>Eukaryota</taxon>
        <taxon>Fungi</taxon>
        <taxon>Dikarya</taxon>
        <taxon>Ascomycota</taxon>
        <taxon>Pezizomycotina</taxon>
        <taxon>Sordariomycetes</taxon>
        <taxon>Hypocreomycetidae</taxon>
        <taxon>Hypocreales</taxon>
        <taxon>Hypocreaceae</taxon>
        <taxon>Trichoderma</taxon>
    </lineage>
</organism>
<reference evidence="2 3" key="1">
    <citation type="submission" date="2016-07" db="EMBL/GenBank/DDBJ databases">
        <title>Multiple horizontal gene transfer events from other fungi enriched the ability of initially mycotrophic Trichoderma (Ascomycota) to feed on dead plant biomass.</title>
        <authorList>
            <consortium name="DOE Joint Genome Institute"/>
            <person name="Aerts A."/>
            <person name="Atanasova L."/>
            <person name="Chenthamara K."/>
            <person name="Zhang J."/>
            <person name="Grujic M."/>
            <person name="Henrissat B."/>
            <person name="Kuo A."/>
            <person name="Salamov A."/>
            <person name="Lipzen A."/>
            <person name="Labutti K."/>
            <person name="Barry K."/>
            <person name="Miao Y."/>
            <person name="Rahimi M.J."/>
            <person name="Shen Q."/>
            <person name="Grigoriev I.V."/>
            <person name="Kubicek C.P."/>
            <person name="Druzhinina I.S."/>
        </authorList>
    </citation>
    <scope>NUCLEOTIDE SEQUENCE [LARGE SCALE GENOMIC DNA]</scope>
    <source>
        <strain evidence="2 3">ATCC 18648</strain>
    </source>
</reference>
<dbReference type="Proteomes" id="UP000240760">
    <property type="component" value="Unassembled WGS sequence"/>
</dbReference>
<evidence type="ECO:0000313" key="2">
    <source>
        <dbReference type="EMBL" id="PTB77600.1"/>
    </source>
</evidence>
<gene>
    <name evidence="2" type="ORF">M440DRAFT_1400536</name>
</gene>
<protein>
    <submittedName>
        <fullName evidence="2">Uncharacterized protein</fullName>
    </submittedName>
</protein>
<dbReference type="AlphaFoldDB" id="A0A2T4C7Q6"/>
<accession>A0A2T4C7Q6</accession>
<sequence>MPPSTESCLAAGVAVSSAHLAHSARGTCPDQKAQGSMTSPSRRPFKSLVTVLDKGRGPLPQGRPSWCIGDLAHHWVLLLA</sequence>